<comment type="caution">
    <text evidence="1">The sequence shown here is derived from an EMBL/GenBank/DDBJ whole genome shotgun (WGS) entry which is preliminary data.</text>
</comment>
<gene>
    <name evidence="1" type="ORF">ACCO45_009006</name>
</gene>
<protein>
    <submittedName>
        <fullName evidence="1">Uncharacterized protein</fullName>
    </submittedName>
</protein>
<evidence type="ECO:0000313" key="2">
    <source>
        <dbReference type="Proteomes" id="UP001638806"/>
    </source>
</evidence>
<evidence type="ECO:0000313" key="1">
    <source>
        <dbReference type="EMBL" id="KAL3956160.1"/>
    </source>
</evidence>
<name>A0ACC4DIF6_PURLI</name>
<proteinExistence type="predicted"/>
<sequence>MQMMHLPFSILHVLALSFLRSSTLKQALDAIGIFISHVKQGAEVVALVNAQGRTTTGPATAQLIVMTIRCKRLCRCVRVTPWTTAQPQSPKLCRWDRPDQWPNPEPIKHTTPSSKDPCTESFVSGSTPQELVPWDPELDLFQWNFAGKDPESDWPAWVEAQLTCAWMNEG</sequence>
<keyword evidence="2" id="KW-1185">Reference proteome</keyword>
<reference evidence="1" key="1">
    <citation type="submission" date="2024-12" db="EMBL/GenBank/DDBJ databases">
        <title>Comparative genomics and development of molecular markers within Purpureocillium lilacinum and among Purpureocillium species.</title>
        <authorList>
            <person name="Yeh Z.-Y."/>
            <person name="Ni N.-T."/>
            <person name="Lo P.-H."/>
            <person name="Mushyakhwo K."/>
            <person name="Lin C.-F."/>
            <person name="Nai Y.-S."/>
        </authorList>
    </citation>
    <scope>NUCLEOTIDE SEQUENCE</scope>
    <source>
        <strain evidence="1">NCHU-NPUST-175</strain>
    </source>
</reference>
<organism evidence="1 2">
    <name type="scientific">Purpureocillium lilacinum</name>
    <name type="common">Paecilomyces lilacinus</name>
    <dbReference type="NCBI Taxonomy" id="33203"/>
    <lineage>
        <taxon>Eukaryota</taxon>
        <taxon>Fungi</taxon>
        <taxon>Dikarya</taxon>
        <taxon>Ascomycota</taxon>
        <taxon>Pezizomycotina</taxon>
        <taxon>Sordariomycetes</taxon>
        <taxon>Hypocreomycetidae</taxon>
        <taxon>Hypocreales</taxon>
        <taxon>Ophiocordycipitaceae</taxon>
        <taxon>Purpureocillium</taxon>
    </lineage>
</organism>
<dbReference type="EMBL" id="JBGNUJ010000008">
    <property type="protein sequence ID" value="KAL3956160.1"/>
    <property type="molecule type" value="Genomic_DNA"/>
</dbReference>
<dbReference type="Proteomes" id="UP001638806">
    <property type="component" value="Unassembled WGS sequence"/>
</dbReference>
<accession>A0ACC4DIF6</accession>